<feature type="domain" description="ABC transmembrane type-1" evidence="8">
    <location>
        <begin position="101"/>
        <end position="317"/>
    </location>
</feature>
<sequence length="328" mass="36188">MDFILHPDSNLSKLLAMLLAILIFVGVMALILFLTNLPKRMPSWGVAVMFLLPSVALVCFGLLYPTIVTFRDSFYGRDGNEAVGFANYVKIFSEPQFVQVLINTILWTALVPLCSTAIGLLYAVLVDRTRFEKLAKSLIFLPMAISMVGASIIWKFVYDQRVGLLSAVYTGLAHLLGNKTASAPQWLMSSPLNTFLLIFVMIWIEAGYAMTVLSAAIKAIPDDLTEAARLDGVDARQQFFYVTVPMIRPSIVVVLTTVAMAGLKAFDVVRTMTAGNYGTSVIANEFYTQSFQYQNTGLGAALAVIMFIVVIPLIAFNVHQMRKSQDVR</sequence>
<keyword evidence="2 7" id="KW-0813">Transport</keyword>
<proteinExistence type="inferred from homology"/>
<comment type="caution">
    <text evidence="9">The sequence shown here is derived from an EMBL/GenBank/DDBJ whole genome shotgun (WGS) entry which is preliminary data.</text>
</comment>
<accession>A0ABS3IV24</accession>
<comment type="subcellular location">
    <subcellularLocation>
        <location evidence="1 7">Cell membrane</location>
        <topology evidence="1 7">Multi-pass membrane protein</topology>
    </subcellularLocation>
</comment>
<evidence type="ECO:0000256" key="5">
    <source>
        <dbReference type="ARBA" id="ARBA00022989"/>
    </source>
</evidence>
<dbReference type="InterPro" id="IPR051393">
    <property type="entry name" value="ABC_transporter_permease"/>
</dbReference>
<dbReference type="CDD" id="cd06261">
    <property type="entry name" value="TM_PBP2"/>
    <property type="match status" value="1"/>
</dbReference>
<feature type="transmembrane region" description="Helical" evidence="7">
    <location>
        <begin position="298"/>
        <end position="318"/>
    </location>
</feature>
<name>A0ABS3IV24_9BIFI</name>
<dbReference type="PROSITE" id="PS50928">
    <property type="entry name" value="ABC_TM1"/>
    <property type="match status" value="1"/>
</dbReference>
<dbReference type="Pfam" id="PF00528">
    <property type="entry name" value="BPD_transp_1"/>
    <property type="match status" value="1"/>
</dbReference>
<dbReference type="InterPro" id="IPR000515">
    <property type="entry name" value="MetI-like"/>
</dbReference>
<dbReference type="InterPro" id="IPR035906">
    <property type="entry name" value="MetI-like_sf"/>
</dbReference>
<gene>
    <name evidence="9" type="ORF">J1F30_07645</name>
</gene>
<feature type="transmembrane region" description="Helical" evidence="7">
    <location>
        <begin position="105"/>
        <end position="126"/>
    </location>
</feature>
<comment type="similarity">
    <text evidence="7">Belongs to the binding-protein-dependent transport system permease family.</text>
</comment>
<feature type="transmembrane region" description="Helical" evidence="7">
    <location>
        <begin position="14"/>
        <end position="34"/>
    </location>
</feature>
<dbReference type="PANTHER" id="PTHR30193">
    <property type="entry name" value="ABC TRANSPORTER PERMEASE PROTEIN"/>
    <property type="match status" value="1"/>
</dbReference>
<dbReference type="SUPFAM" id="SSF161098">
    <property type="entry name" value="MetI-like"/>
    <property type="match status" value="1"/>
</dbReference>
<feature type="transmembrane region" description="Helical" evidence="7">
    <location>
        <begin position="238"/>
        <end position="263"/>
    </location>
</feature>
<keyword evidence="6 7" id="KW-0472">Membrane</keyword>
<keyword evidence="4 7" id="KW-0812">Transmembrane</keyword>
<feature type="transmembrane region" description="Helical" evidence="7">
    <location>
        <begin position="195"/>
        <end position="217"/>
    </location>
</feature>
<dbReference type="Gene3D" id="1.10.3720.10">
    <property type="entry name" value="MetI-like"/>
    <property type="match status" value="1"/>
</dbReference>
<feature type="transmembrane region" description="Helical" evidence="7">
    <location>
        <begin position="46"/>
        <end position="67"/>
    </location>
</feature>
<feature type="transmembrane region" description="Helical" evidence="7">
    <location>
        <begin position="138"/>
        <end position="157"/>
    </location>
</feature>
<reference evidence="9" key="1">
    <citation type="submission" date="2021-03" db="EMBL/GenBank/DDBJ databases">
        <title>Genome sequence of Bifidobacterium asteroides strain wkB204 isolated from a honey bee gut.</title>
        <authorList>
            <person name="Motta E.V.S."/>
            <person name="Kwong W.K."/>
            <person name="Moran N.A."/>
        </authorList>
    </citation>
    <scope>NUCLEOTIDE SEQUENCE</scope>
    <source>
        <strain evidence="9">WkB204</strain>
    </source>
</reference>
<evidence type="ECO:0000313" key="9">
    <source>
        <dbReference type="EMBL" id="MBO0624227.1"/>
    </source>
</evidence>
<evidence type="ECO:0000256" key="2">
    <source>
        <dbReference type="ARBA" id="ARBA00022448"/>
    </source>
</evidence>
<evidence type="ECO:0000259" key="8">
    <source>
        <dbReference type="PROSITE" id="PS50928"/>
    </source>
</evidence>
<keyword evidence="10" id="KW-1185">Reference proteome</keyword>
<dbReference type="PANTHER" id="PTHR30193:SF18">
    <property type="entry name" value="OSMOPROTECTIVE COMPOUNDS UPTAKE PERMEASE PROTEIN GGTC"/>
    <property type="match status" value="1"/>
</dbReference>
<evidence type="ECO:0000313" key="10">
    <source>
        <dbReference type="Proteomes" id="UP000664299"/>
    </source>
</evidence>
<evidence type="ECO:0000256" key="1">
    <source>
        <dbReference type="ARBA" id="ARBA00004651"/>
    </source>
</evidence>
<keyword evidence="5 7" id="KW-1133">Transmembrane helix</keyword>
<evidence type="ECO:0000256" key="4">
    <source>
        <dbReference type="ARBA" id="ARBA00022692"/>
    </source>
</evidence>
<evidence type="ECO:0000256" key="3">
    <source>
        <dbReference type="ARBA" id="ARBA00022475"/>
    </source>
</evidence>
<organism evidence="9 10">
    <name type="scientific">Bifidobacterium asteroides</name>
    <dbReference type="NCBI Taxonomy" id="1684"/>
    <lineage>
        <taxon>Bacteria</taxon>
        <taxon>Bacillati</taxon>
        <taxon>Actinomycetota</taxon>
        <taxon>Actinomycetes</taxon>
        <taxon>Bifidobacteriales</taxon>
        <taxon>Bifidobacteriaceae</taxon>
        <taxon>Bifidobacterium</taxon>
    </lineage>
</organism>
<dbReference type="Proteomes" id="UP000664299">
    <property type="component" value="Unassembled WGS sequence"/>
</dbReference>
<protein>
    <submittedName>
        <fullName evidence="9">Sugar ABC transporter permease</fullName>
    </submittedName>
</protein>
<evidence type="ECO:0000256" key="6">
    <source>
        <dbReference type="ARBA" id="ARBA00023136"/>
    </source>
</evidence>
<dbReference type="EMBL" id="JAFMNU010000023">
    <property type="protein sequence ID" value="MBO0624227.1"/>
    <property type="molecule type" value="Genomic_DNA"/>
</dbReference>
<evidence type="ECO:0000256" key="7">
    <source>
        <dbReference type="RuleBase" id="RU363032"/>
    </source>
</evidence>
<keyword evidence="3" id="KW-1003">Cell membrane</keyword>